<organism evidence="1 2">
    <name type="scientific">Hominibacterium faecale</name>
    <dbReference type="NCBI Taxonomy" id="2839743"/>
    <lineage>
        <taxon>Bacteria</taxon>
        <taxon>Bacillati</taxon>
        <taxon>Bacillota</taxon>
        <taxon>Clostridia</taxon>
        <taxon>Peptostreptococcales</taxon>
        <taxon>Anaerovoracaceae</taxon>
        <taxon>Hominibacterium</taxon>
    </lineage>
</organism>
<dbReference type="Proteomes" id="UP001065549">
    <property type="component" value="Unassembled WGS sequence"/>
</dbReference>
<evidence type="ECO:0000313" key="2">
    <source>
        <dbReference type="Proteomes" id="UP001065549"/>
    </source>
</evidence>
<dbReference type="AlphaFoldDB" id="A0A9J6QVX7"/>
<sequence>MKVQELRQLLISADRNLLEKAFVESYKQFSKGQKEDVDSLIRDVLEGKDVKKTAKNTIISFQDLEQQITLFIENARAQNYLAPNRIIPKHQRPKWRFLVKQYIKELEKIPTESEHYFKSVSLLTDLYSLICEACNYYLFSTDDPFRSIGWAQPDFFQLVVKRTFAAGYSKETISALLLSAATGGLSRESLHLNQELVLLQELKTSDVKYMAMEEAMKLVAEKSAKLDHLGKYDNQRYDLEDSVNELCAMVLLIAIALAEPEDGIKYYFKNCREQDKEITLYRALDLVDCMGEDKLWLSVYEYGLKKKIKPREYLAREYQERKSKK</sequence>
<proteinExistence type="predicted"/>
<name>A0A9J6QVX7_9FIRM</name>
<accession>A0A9J6QVX7</accession>
<protein>
    <submittedName>
        <fullName evidence="1">Uncharacterized protein</fullName>
    </submittedName>
</protein>
<comment type="caution">
    <text evidence="1">The sequence shown here is derived from an EMBL/GenBank/DDBJ whole genome shotgun (WGS) entry which is preliminary data.</text>
</comment>
<dbReference type="RefSeq" id="WP_253020909.1">
    <property type="nucleotide sequence ID" value="NZ_JAJAGH010000009.1"/>
</dbReference>
<dbReference type="EMBL" id="JAOSHN010000006">
    <property type="protein sequence ID" value="MCU7379679.1"/>
    <property type="molecule type" value="Genomic_DNA"/>
</dbReference>
<evidence type="ECO:0000313" key="1">
    <source>
        <dbReference type="EMBL" id="MCU7379679.1"/>
    </source>
</evidence>
<gene>
    <name evidence="1" type="ORF">OBO34_15140</name>
</gene>
<reference evidence="1" key="1">
    <citation type="submission" date="2022-09" db="EMBL/GenBank/DDBJ databases">
        <title>Culturomic study of gut microbiota in children with autism spectrum disorder.</title>
        <authorList>
            <person name="Efimov B.A."/>
            <person name="Chaplin A.V."/>
            <person name="Sokolova S.R."/>
            <person name="Pikina A.P."/>
            <person name="Korzhanova M."/>
            <person name="Belova V."/>
            <person name="Korostin D."/>
        </authorList>
    </citation>
    <scope>NUCLEOTIDE SEQUENCE</scope>
    <source>
        <strain evidence="1">ASD5510</strain>
    </source>
</reference>
<keyword evidence="2" id="KW-1185">Reference proteome</keyword>